<evidence type="ECO:0000256" key="2">
    <source>
        <dbReference type="ARBA" id="ARBA00022723"/>
    </source>
</evidence>
<gene>
    <name evidence="8" type="ORF">DTO96_100025</name>
</gene>
<accession>A0A345D7J0</accession>
<evidence type="ECO:0000256" key="5">
    <source>
        <dbReference type="ARBA" id="ARBA00023049"/>
    </source>
</evidence>
<dbReference type="InterPro" id="IPR046778">
    <property type="entry name" value="UPF0758_N"/>
</dbReference>
<dbReference type="InterPro" id="IPR010994">
    <property type="entry name" value="RuvA_2-like"/>
</dbReference>
<dbReference type="InterPro" id="IPR025657">
    <property type="entry name" value="RadC_JAB"/>
</dbReference>
<keyword evidence="2" id="KW-0479">Metal-binding</keyword>
<dbReference type="Gene3D" id="3.40.140.10">
    <property type="entry name" value="Cytidine Deaminase, domain 2"/>
    <property type="match status" value="1"/>
</dbReference>
<dbReference type="SUPFAM" id="SSF47781">
    <property type="entry name" value="RuvA domain 2-like"/>
    <property type="match status" value="1"/>
</dbReference>
<dbReference type="Proteomes" id="UP000252182">
    <property type="component" value="Chromosome"/>
</dbReference>
<dbReference type="KEGG" id="hyf:DTO96_100025"/>
<dbReference type="PROSITE" id="PS50249">
    <property type="entry name" value="MPN"/>
    <property type="match status" value="1"/>
</dbReference>
<reference evidence="9" key="1">
    <citation type="submission" date="2018-07" db="EMBL/GenBank/DDBJ databases">
        <authorList>
            <person name="Kim H."/>
        </authorList>
    </citation>
    <scope>NUCLEOTIDE SEQUENCE [LARGE SCALE GENOMIC DNA]</scope>
    <source>
        <strain evidence="9">F02</strain>
    </source>
</reference>
<dbReference type="OrthoDB" id="9804482at2"/>
<sequence length="225" mass="24603">MPITDWLPENRPREKLIAHGASYLTDAELLAIFLRVGIVGKSAVDLANELIQHFGSLSALFNTNLNELSKIKGMGEAKFVQLQAVLEMSRRALGDQLKQNAAFNDISSLKTFIQLQLAHKTEETLLVLFLTPTLNLISAEIIATGGLTHVSLPIRNIVQRALSINAHGLILAHNHPHGKAQPSAEDIQSTQILKAQLHPLNLHLHDHVITAEGDAAYSLVEHGLL</sequence>
<protein>
    <recommendedName>
        <fullName evidence="7">MPN domain-containing protein</fullName>
    </recommendedName>
</protein>
<dbReference type="InterPro" id="IPR037518">
    <property type="entry name" value="MPN"/>
</dbReference>
<dbReference type="NCBIfam" id="TIGR00608">
    <property type="entry name" value="radc"/>
    <property type="match status" value="1"/>
</dbReference>
<dbReference type="RefSeq" id="WP_114561647.1">
    <property type="nucleotide sequence ID" value="NZ_CP031124.1"/>
</dbReference>
<keyword evidence="1" id="KW-0645">Protease</keyword>
<dbReference type="GO" id="GO:0006508">
    <property type="term" value="P:proteolysis"/>
    <property type="evidence" value="ECO:0007669"/>
    <property type="project" value="UniProtKB-KW"/>
</dbReference>
<dbReference type="NCBIfam" id="NF000642">
    <property type="entry name" value="PRK00024.1"/>
    <property type="match status" value="1"/>
</dbReference>
<comment type="similarity">
    <text evidence="6">Belongs to the UPF0758 family.</text>
</comment>
<dbReference type="PANTHER" id="PTHR30471:SF3">
    <property type="entry name" value="UPF0758 PROTEIN YEES-RELATED"/>
    <property type="match status" value="1"/>
</dbReference>
<keyword evidence="3" id="KW-0378">Hydrolase</keyword>
<evidence type="ECO:0000313" key="8">
    <source>
        <dbReference type="EMBL" id="AXF84328.1"/>
    </source>
</evidence>
<dbReference type="Pfam" id="PF04002">
    <property type="entry name" value="RadC"/>
    <property type="match status" value="1"/>
</dbReference>
<dbReference type="GO" id="GO:0008237">
    <property type="term" value="F:metallopeptidase activity"/>
    <property type="evidence" value="ECO:0007669"/>
    <property type="project" value="UniProtKB-KW"/>
</dbReference>
<keyword evidence="5" id="KW-0482">Metalloprotease</keyword>
<dbReference type="Pfam" id="PF20582">
    <property type="entry name" value="UPF0758_N"/>
    <property type="match status" value="1"/>
</dbReference>
<keyword evidence="4" id="KW-0862">Zinc</keyword>
<dbReference type="PANTHER" id="PTHR30471">
    <property type="entry name" value="DNA REPAIR PROTEIN RADC"/>
    <property type="match status" value="1"/>
</dbReference>
<evidence type="ECO:0000256" key="6">
    <source>
        <dbReference type="RuleBase" id="RU003797"/>
    </source>
</evidence>
<keyword evidence="9" id="KW-1185">Reference proteome</keyword>
<name>A0A345D7J0_9BURK</name>
<evidence type="ECO:0000313" key="9">
    <source>
        <dbReference type="Proteomes" id="UP000252182"/>
    </source>
</evidence>
<dbReference type="EMBL" id="CP031124">
    <property type="protein sequence ID" value="AXF84328.1"/>
    <property type="molecule type" value="Genomic_DNA"/>
</dbReference>
<feature type="domain" description="MPN" evidence="7">
    <location>
        <begin position="101"/>
        <end position="225"/>
    </location>
</feature>
<evidence type="ECO:0000259" key="7">
    <source>
        <dbReference type="PROSITE" id="PS50249"/>
    </source>
</evidence>
<dbReference type="Gene3D" id="1.10.150.20">
    <property type="entry name" value="5' to 3' exonuclease, C-terminal subdomain"/>
    <property type="match status" value="1"/>
</dbReference>
<evidence type="ECO:0000256" key="4">
    <source>
        <dbReference type="ARBA" id="ARBA00022833"/>
    </source>
</evidence>
<dbReference type="AlphaFoldDB" id="A0A345D7J0"/>
<dbReference type="GO" id="GO:0046872">
    <property type="term" value="F:metal ion binding"/>
    <property type="evidence" value="ECO:0007669"/>
    <property type="project" value="UniProtKB-KW"/>
</dbReference>
<evidence type="ECO:0000256" key="1">
    <source>
        <dbReference type="ARBA" id="ARBA00022670"/>
    </source>
</evidence>
<proteinExistence type="inferred from homology"/>
<evidence type="ECO:0000256" key="3">
    <source>
        <dbReference type="ARBA" id="ARBA00022801"/>
    </source>
</evidence>
<organism evidence="8 9">
    <name type="scientific">Ephemeroptericola cinctiostellae</name>
    <dbReference type="NCBI Taxonomy" id="2268024"/>
    <lineage>
        <taxon>Bacteria</taxon>
        <taxon>Pseudomonadati</taxon>
        <taxon>Pseudomonadota</taxon>
        <taxon>Betaproteobacteria</taxon>
        <taxon>Burkholderiales</taxon>
        <taxon>Burkholderiaceae</taxon>
        <taxon>Ephemeroptericola</taxon>
    </lineage>
</organism>
<dbReference type="InterPro" id="IPR001405">
    <property type="entry name" value="UPF0758"/>
</dbReference>